<comment type="caution">
    <text evidence="4">The sequence shown here is derived from an EMBL/GenBank/DDBJ whole genome shotgun (WGS) entry which is preliminary data.</text>
</comment>
<accession>A0ABN9QXC1</accession>
<dbReference type="InterPro" id="IPR012677">
    <property type="entry name" value="Nucleotide-bd_a/b_plait_sf"/>
</dbReference>
<dbReference type="Gene3D" id="3.30.70.330">
    <property type="match status" value="1"/>
</dbReference>
<feature type="domain" description="RRM" evidence="3">
    <location>
        <begin position="211"/>
        <end position="279"/>
    </location>
</feature>
<keyword evidence="1" id="KW-0694">RNA-binding</keyword>
<dbReference type="EMBL" id="CAUYUJ010004647">
    <property type="protein sequence ID" value="CAK0810401.1"/>
    <property type="molecule type" value="Genomic_DNA"/>
</dbReference>
<keyword evidence="5" id="KW-1185">Reference proteome</keyword>
<dbReference type="Pfam" id="PF04059">
    <property type="entry name" value="RRM_2"/>
    <property type="match status" value="1"/>
</dbReference>
<dbReference type="PROSITE" id="PS50102">
    <property type="entry name" value="RRM"/>
    <property type="match status" value="1"/>
</dbReference>
<feature type="compositionally biased region" description="Low complexity" evidence="2">
    <location>
        <begin position="175"/>
        <end position="188"/>
    </location>
</feature>
<dbReference type="InterPro" id="IPR000504">
    <property type="entry name" value="RRM_dom"/>
</dbReference>
<dbReference type="InterPro" id="IPR035979">
    <property type="entry name" value="RBD_domain_sf"/>
</dbReference>
<evidence type="ECO:0000259" key="3">
    <source>
        <dbReference type="PROSITE" id="PS50102"/>
    </source>
</evidence>
<feature type="region of interest" description="Disordered" evidence="2">
    <location>
        <begin position="164"/>
        <end position="205"/>
    </location>
</feature>
<name>A0ABN9QXC1_9DINO</name>
<evidence type="ECO:0000256" key="1">
    <source>
        <dbReference type="PROSITE-ProRule" id="PRU00176"/>
    </source>
</evidence>
<organism evidence="4 5">
    <name type="scientific">Prorocentrum cordatum</name>
    <dbReference type="NCBI Taxonomy" id="2364126"/>
    <lineage>
        <taxon>Eukaryota</taxon>
        <taxon>Sar</taxon>
        <taxon>Alveolata</taxon>
        <taxon>Dinophyceae</taxon>
        <taxon>Prorocentrales</taxon>
        <taxon>Prorocentraceae</taxon>
        <taxon>Prorocentrum</taxon>
    </lineage>
</organism>
<evidence type="ECO:0000313" key="5">
    <source>
        <dbReference type="Proteomes" id="UP001189429"/>
    </source>
</evidence>
<gene>
    <name evidence="4" type="ORF">PCOR1329_LOCUS15376</name>
</gene>
<sequence length="279" mass="30519">MRALAAMHRVSCDCVKMRPGTGERGEYMGGCSKRAMASRCAEDYTWERACSPGSFPSERARAMSHLYDNVQLWEHVSTVAFVENYAVDVGLGEDMSKPFETFQRQKNLRPEDIFFKLNCAQPVGEYGRRGQSSAPDWAAAEPAVPLAVPPLAGAAPGPFAQSPCAVGGWQTGPGSTSSASQSQSASASRRNRRRGKACVKPQEPPDPGCITTVMVRNLPEDLPQQDFMSELASTFGGTYNFAYLPRDFSSNECKGYAFVNFVDPADASRFRTAWHEDAF</sequence>
<reference evidence="4" key="1">
    <citation type="submission" date="2023-10" db="EMBL/GenBank/DDBJ databases">
        <authorList>
            <person name="Chen Y."/>
            <person name="Shah S."/>
            <person name="Dougan E. K."/>
            <person name="Thang M."/>
            <person name="Chan C."/>
        </authorList>
    </citation>
    <scope>NUCLEOTIDE SEQUENCE [LARGE SCALE GENOMIC DNA]</scope>
</reference>
<protein>
    <recommendedName>
        <fullName evidence="3">RRM domain-containing protein</fullName>
    </recommendedName>
</protein>
<evidence type="ECO:0000256" key="2">
    <source>
        <dbReference type="SAM" id="MobiDB-lite"/>
    </source>
</evidence>
<dbReference type="SUPFAM" id="SSF54928">
    <property type="entry name" value="RNA-binding domain, RBD"/>
    <property type="match status" value="1"/>
</dbReference>
<dbReference type="InterPro" id="IPR007201">
    <property type="entry name" value="Mei2-like_Rrm_C"/>
</dbReference>
<evidence type="ECO:0000313" key="4">
    <source>
        <dbReference type="EMBL" id="CAK0810401.1"/>
    </source>
</evidence>
<dbReference type="Proteomes" id="UP001189429">
    <property type="component" value="Unassembled WGS sequence"/>
</dbReference>
<proteinExistence type="predicted"/>